<reference evidence="2" key="1">
    <citation type="submission" date="2013-11" db="EMBL/GenBank/DDBJ databases">
        <title>Microbial diversity, functional groups and degradation webs in Northern and Southern Mediterranean and Red Sea marine crude oil polluted sites.</title>
        <authorList>
            <person name="Daffonchio D."/>
            <person name="Mapelli F."/>
            <person name="Ferrer M."/>
            <person name="Richter M."/>
            <person name="Cherif A."/>
            <person name="Malkawi H.I."/>
            <person name="Yakimov M.M."/>
            <person name="Abdel-Fattah Y.R."/>
            <person name="Blaghen M."/>
            <person name="Golyshin P.N."/>
            <person name="Kalogerakis N."/>
            <person name="Boon N."/>
            <person name="Magagnini M."/>
            <person name="Fava F."/>
        </authorList>
    </citation>
    <scope>NUCLEOTIDE SEQUENCE</scope>
</reference>
<feature type="region of interest" description="Disordered" evidence="1">
    <location>
        <begin position="26"/>
        <end position="47"/>
    </location>
</feature>
<dbReference type="AlphaFoldDB" id="A0A1B6NPM4"/>
<evidence type="ECO:0000313" key="2">
    <source>
        <dbReference type="EMBL" id="KTF05344.1"/>
    </source>
</evidence>
<dbReference type="EMBL" id="AYSL01001846">
    <property type="protein sequence ID" value="KTF05344.1"/>
    <property type="molecule type" value="Genomic_DNA"/>
</dbReference>
<comment type="caution">
    <text evidence="2">The sequence shown here is derived from an EMBL/GenBank/DDBJ whole genome shotgun (WGS) entry which is preliminary data.</text>
</comment>
<name>A0A1B6NPM4_9ZZZZ</name>
<organism evidence="2">
    <name type="scientific">marine sediment metagenome</name>
    <dbReference type="NCBI Taxonomy" id="412755"/>
    <lineage>
        <taxon>unclassified sequences</taxon>
        <taxon>metagenomes</taxon>
        <taxon>ecological metagenomes</taxon>
    </lineage>
</organism>
<gene>
    <name evidence="2" type="ORF">MGSAQ_003160</name>
</gene>
<sequence>MRARSSAGSDAAVVIWSACQRQPVMATSARSRSRPITSAIGDTAGMP</sequence>
<evidence type="ECO:0000256" key="1">
    <source>
        <dbReference type="SAM" id="MobiDB-lite"/>
    </source>
</evidence>
<accession>A0A1B6NPM4</accession>
<proteinExistence type="predicted"/>
<protein>
    <submittedName>
        <fullName evidence="2">Uncharacterized protein</fullName>
    </submittedName>
</protein>